<gene>
    <name evidence="1" type="ORF">TASK_LOCUS2253</name>
</gene>
<name>A0A0R3VXV8_TAEAS</name>
<evidence type="ECO:0000313" key="3">
    <source>
        <dbReference type="WBParaSite" id="TASK_0000225201-mRNA-1"/>
    </source>
</evidence>
<keyword evidence="2" id="KW-1185">Reference proteome</keyword>
<evidence type="ECO:0000313" key="1">
    <source>
        <dbReference type="EMBL" id="VDK24657.1"/>
    </source>
</evidence>
<evidence type="ECO:0000313" key="2">
    <source>
        <dbReference type="Proteomes" id="UP000282613"/>
    </source>
</evidence>
<dbReference type="OrthoDB" id="10397962at2759"/>
<dbReference type="EMBL" id="UYRS01001288">
    <property type="protein sequence ID" value="VDK24657.1"/>
    <property type="molecule type" value="Genomic_DNA"/>
</dbReference>
<sequence>MGRSHTALEDGRAGGGKECDATSILGISPGYDYRLLWYPSDAATAAATAEIAVLNEAVGTVDLIDDEDDDFVPAGGELLADDETVAIYHHDPSAFGNVVDEGEEEGELY</sequence>
<organism evidence="3">
    <name type="scientific">Taenia asiatica</name>
    <name type="common">Asian tapeworm</name>
    <dbReference type="NCBI Taxonomy" id="60517"/>
    <lineage>
        <taxon>Eukaryota</taxon>
        <taxon>Metazoa</taxon>
        <taxon>Spiralia</taxon>
        <taxon>Lophotrochozoa</taxon>
        <taxon>Platyhelminthes</taxon>
        <taxon>Cestoda</taxon>
        <taxon>Eucestoda</taxon>
        <taxon>Cyclophyllidea</taxon>
        <taxon>Taeniidae</taxon>
        <taxon>Taenia</taxon>
    </lineage>
</organism>
<dbReference type="WBParaSite" id="TASK_0000225201-mRNA-1">
    <property type="protein sequence ID" value="TASK_0000225201-mRNA-1"/>
    <property type="gene ID" value="TASK_0000225201"/>
</dbReference>
<proteinExistence type="predicted"/>
<reference evidence="1 2" key="2">
    <citation type="submission" date="2018-11" db="EMBL/GenBank/DDBJ databases">
        <authorList>
            <consortium name="Pathogen Informatics"/>
        </authorList>
    </citation>
    <scope>NUCLEOTIDE SEQUENCE [LARGE SCALE GENOMIC DNA]</scope>
</reference>
<reference evidence="3" key="1">
    <citation type="submission" date="2017-02" db="UniProtKB">
        <authorList>
            <consortium name="WormBaseParasite"/>
        </authorList>
    </citation>
    <scope>IDENTIFICATION</scope>
</reference>
<protein>
    <submittedName>
        <fullName evidence="1 3">Uncharacterized protein</fullName>
    </submittedName>
</protein>
<dbReference type="Proteomes" id="UP000282613">
    <property type="component" value="Unassembled WGS sequence"/>
</dbReference>
<dbReference type="AlphaFoldDB" id="A0A0R3VXV8"/>
<accession>A0A0R3VXV8</accession>